<proteinExistence type="predicted"/>
<evidence type="ECO:0000313" key="2">
    <source>
        <dbReference type="EMBL" id="RLN34112.1"/>
    </source>
</evidence>
<dbReference type="OrthoDB" id="681455at2759"/>
<comment type="caution">
    <text evidence="2">The sequence shown here is derived from an EMBL/GenBank/DDBJ whole genome shotgun (WGS) entry which is preliminary data.</text>
</comment>
<dbReference type="PROSITE" id="PS50181">
    <property type="entry name" value="FBOX"/>
    <property type="match status" value="1"/>
</dbReference>
<dbReference type="SUPFAM" id="SSF81383">
    <property type="entry name" value="F-box domain"/>
    <property type="match status" value="1"/>
</dbReference>
<dbReference type="Proteomes" id="UP000275267">
    <property type="component" value="Unassembled WGS sequence"/>
</dbReference>
<dbReference type="PANTHER" id="PTHR31672:SF2">
    <property type="entry name" value="F-BOX DOMAIN-CONTAINING PROTEIN"/>
    <property type="match status" value="1"/>
</dbReference>
<dbReference type="InterPro" id="IPR001810">
    <property type="entry name" value="F-box_dom"/>
</dbReference>
<sequence>MARAAKRAGRRIKQNLFSRLPSDTISDILLRLPAKYVLRAGAVCKAWRSVTTEPSFLAAHARLQPAQVVLYTYMDVGCYQMALDVVPVSPADDEAARRCLLHYPRIRSLLLLASCNGVLLFRKSEGCILLCNPTTRQWAQLPQLSREPRSLHGARSWFILATGAAEPRQVNMLAETSLTNSLATAPPLALNGRLHWPPSQTTATEMLVFDTLSEMFHQMAGPPTATAGMAKLFDMEGLLAAADFGNEKHVGLWFLEDYNAGRWERRHRVAAAWQPTIYREPPRKASGLVRVAAAADGEGNIVLGSHIWFEVYNVRTRTARTVNLTAPNMLMVSRHVFSESLVRHSSFATRSAADLGVTFSWA</sequence>
<evidence type="ECO:0000313" key="3">
    <source>
        <dbReference type="Proteomes" id="UP000275267"/>
    </source>
</evidence>
<dbReference type="PANTHER" id="PTHR31672">
    <property type="entry name" value="BNACNNG10540D PROTEIN"/>
    <property type="match status" value="1"/>
</dbReference>
<gene>
    <name evidence="2" type="ORF">C2845_PM03G15590</name>
</gene>
<dbReference type="InterPro" id="IPR036047">
    <property type="entry name" value="F-box-like_dom_sf"/>
</dbReference>
<reference evidence="3" key="1">
    <citation type="journal article" date="2019" name="Nat. Commun.">
        <title>The genome of broomcorn millet.</title>
        <authorList>
            <person name="Zou C."/>
            <person name="Miki D."/>
            <person name="Li D."/>
            <person name="Tang Q."/>
            <person name="Xiao L."/>
            <person name="Rajput S."/>
            <person name="Deng P."/>
            <person name="Jia W."/>
            <person name="Huang R."/>
            <person name="Zhang M."/>
            <person name="Sun Y."/>
            <person name="Hu J."/>
            <person name="Fu X."/>
            <person name="Schnable P.S."/>
            <person name="Li F."/>
            <person name="Zhang H."/>
            <person name="Feng B."/>
            <person name="Zhu X."/>
            <person name="Liu R."/>
            <person name="Schnable J.C."/>
            <person name="Zhu J.-K."/>
            <person name="Zhang H."/>
        </authorList>
    </citation>
    <scope>NUCLEOTIDE SEQUENCE [LARGE SCALE GENOMIC DNA]</scope>
</reference>
<dbReference type="AlphaFoldDB" id="A0A3L6T7E0"/>
<protein>
    <submittedName>
        <fullName evidence="2">F-box protein</fullName>
    </submittedName>
</protein>
<dbReference type="EMBL" id="PQIB02000002">
    <property type="protein sequence ID" value="RLN34112.1"/>
    <property type="molecule type" value="Genomic_DNA"/>
</dbReference>
<keyword evidence="3" id="KW-1185">Reference proteome</keyword>
<organism evidence="2 3">
    <name type="scientific">Panicum miliaceum</name>
    <name type="common">Proso millet</name>
    <name type="synonym">Broomcorn millet</name>
    <dbReference type="NCBI Taxonomy" id="4540"/>
    <lineage>
        <taxon>Eukaryota</taxon>
        <taxon>Viridiplantae</taxon>
        <taxon>Streptophyta</taxon>
        <taxon>Embryophyta</taxon>
        <taxon>Tracheophyta</taxon>
        <taxon>Spermatophyta</taxon>
        <taxon>Magnoliopsida</taxon>
        <taxon>Liliopsida</taxon>
        <taxon>Poales</taxon>
        <taxon>Poaceae</taxon>
        <taxon>PACMAD clade</taxon>
        <taxon>Panicoideae</taxon>
        <taxon>Panicodae</taxon>
        <taxon>Paniceae</taxon>
        <taxon>Panicinae</taxon>
        <taxon>Panicum</taxon>
        <taxon>Panicum sect. Panicum</taxon>
    </lineage>
</organism>
<name>A0A3L6T7E0_PANMI</name>
<dbReference type="Gene3D" id="1.20.1280.50">
    <property type="match status" value="1"/>
</dbReference>
<evidence type="ECO:0000259" key="1">
    <source>
        <dbReference type="PROSITE" id="PS50181"/>
    </source>
</evidence>
<dbReference type="SMART" id="SM00256">
    <property type="entry name" value="FBOX"/>
    <property type="match status" value="1"/>
</dbReference>
<dbReference type="InterPro" id="IPR050796">
    <property type="entry name" value="SCF_F-box_component"/>
</dbReference>
<accession>A0A3L6T7E0</accession>
<dbReference type="Pfam" id="PF00646">
    <property type="entry name" value="F-box"/>
    <property type="match status" value="1"/>
</dbReference>
<feature type="domain" description="F-box" evidence="1">
    <location>
        <begin position="14"/>
        <end position="60"/>
    </location>
</feature>